<dbReference type="AlphaFoldDB" id="A0AAF3EDP2"/>
<name>A0AAF3EDP2_9BILA</name>
<organism evidence="1 2">
    <name type="scientific">Mesorhabditis belari</name>
    <dbReference type="NCBI Taxonomy" id="2138241"/>
    <lineage>
        <taxon>Eukaryota</taxon>
        <taxon>Metazoa</taxon>
        <taxon>Ecdysozoa</taxon>
        <taxon>Nematoda</taxon>
        <taxon>Chromadorea</taxon>
        <taxon>Rhabditida</taxon>
        <taxon>Rhabditina</taxon>
        <taxon>Rhabditomorpha</taxon>
        <taxon>Rhabditoidea</taxon>
        <taxon>Rhabditidae</taxon>
        <taxon>Mesorhabditinae</taxon>
        <taxon>Mesorhabditis</taxon>
    </lineage>
</organism>
<protein>
    <submittedName>
        <fullName evidence="2">Uncharacterized protein</fullName>
    </submittedName>
</protein>
<proteinExistence type="predicted"/>
<dbReference type="Proteomes" id="UP000887575">
    <property type="component" value="Unassembled WGS sequence"/>
</dbReference>
<keyword evidence="1" id="KW-1185">Reference proteome</keyword>
<reference evidence="2" key="1">
    <citation type="submission" date="2024-02" db="UniProtKB">
        <authorList>
            <consortium name="WormBaseParasite"/>
        </authorList>
    </citation>
    <scope>IDENTIFICATION</scope>
</reference>
<dbReference type="WBParaSite" id="MBELARI_LOCUS12085">
    <property type="protein sequence ID" value="MBELARI_LOCUS12085"/>
    <property type="gene ID" value="MBELARI_LOCUS12085"/>
</dbReference>
<evidence type="ECO:0000313" key="2">
    <source>
        <dbReference type="WBParaSite" id="MBELARI_LOCUS12085"/>
    </source>
</evidence>
<accession>A0AAF3EDP2</accession>
<sequence length="128" mass="14805">MNLNSKRGHVLLLEAFSVFVKNKNWLQSRQRGAPETIREFERSNDALKAVEGLDGTIIDGGEAEQKLTVCRAQKRSERAAELKHRALYEQFKIDTMQRCQGVNLYMKNLDDEARDEQAFCCLWKDHFG</sequence>
<evidence type="ECO:0000313" key="1">
    <source>
        <dbReference type="Proteomes" id="UP000887575"/>
    </source>
</evidence>